<proteinExistence type="predicted"/>
<reference evidence="1 2" key="1">
    <citation type="submission" date="2017-03" db="EMBL/GenBank/DDBJ databases">
        <title>Genome sequence of Sphingomonas mucosissima DSM 17494.</title>
        <authorList>
            <person name="Poehlein A."/>
            <person name="Wuebbeler J.H."/>
            <person name="Steinbuechel A."/>
            <person name="Daniel R."/>
        </authorList>
    </citation>
    <scope>NUCLEOTIDE SEQUENCE [LARGE SCALE GENOMIC DNA]</scope>
    <source>
        <strain evidence="1 2">DSM 17494</strain>
    </source>
</reference>
<gene>
    <name evidence="1" type="ORF">SPMU_23780</name>
</gene>
<protein>
    <submittedName>
        <fullName evidence="1">Uncharacterized protein</fullName>
    </submittedName>
</protein>
<keyword evidence="2" id="KW-1185">Reference proteome</keyword>
<dbReference type="Proteomes" id="UP000197783">
    <property type="component" value="Unassembled WGS sequence"/>
</dbReference>
<evidence type="ECO:0000313" key="1">
    <source>
        <dbReference type="EMBL" id="OWK29956.1"/>
    </source>
</evidence>
<dbReference type="AlphaFoldDB" id="A0A245ZJQ4"/>
<dbReference type="EMBL" id="NBBJ01000003">
    <property type="protein sequence ID" value="OWK29956.1"/>
    <property type="molecule type" value="Genomic_DNA"/>
</dbReference>
<evidence type="ECO:0000313" key="2">
    <source>
        <dbReference type="Proteomes" id="UP000197783"/>
    </source>
</evidence>
<organism evidence="1 2">
    <name type="scientific">Sphingomonas mucosissima</name>
    <dbReference type="NCBI Taxonomy" id="370959"/>
    <lineage>
        <taxon>Bacteria</taxon>
        <taxon>Pseudomonadati</taxon>
        <taxon>Pseudomonadota</taxon>
        <taxon>Alphaproteobacteria</taxon>
        <taxon>Sphingomonadales</taxon>
        <taxon>Sphingomonadaceae</taxon>
        <taxon>Sphingomonas</taxon>
    </lineage>
</organism>
<comment type="caution">
    <text evidence="1">The sequence shown here is derived from an EMBL/GenBank/DDBJ whole genome shotgun (WGS) entry which is preliminary data.</text>
</comment>
<accession>A0A245ZJQ4</accession>
<sequence length="38" mass="4327">MQLMGRMHGAGTYLYKTDIFNMTRTALDPLRVKPGDAR</sequence>
<name>A0A245ZJQ4_9SPHN</name>